<evidence type="ECO:0000256" key="2">
    <source>
        <dbReference type="ARBA" id="ARBA00023027"/>
    </source>
</evidence>
<keyword evidence="1" id="KW-0560">Oxidoreductase</keyword>
<organism evidence="4 5">
    <name type="scientific">Wohlfahrtiimonas larvae</name>
    <dbReference type="NCBI Taxonomy" id="1157986"/>
    <lineage>
        <taxon>Bacteria</taxon>
        <taxon>Pseudomonadati</taxon>
        <taxon>Pseudomonadota</taxon>
        <taxon>Gammaproteobacteria</taxon>
        <taxon>Cardiobacteriales</taxon>
        <taxon>Ignatzschineriaceae</taxon>
        <taxon>Wohlfahrtiimonas</taxon>
    </lineage>
</organism>
<name>A0ABP9MXB6_9GAMM</name>
<feature type="domain" description="D-isomer specific 2-hydroxyacid dehydrogenase NAD-binding" evidence="3">
    <location>
        <begin position="105"/>
        <end position="276"/>
    </location>
</feature>
<dbReference type="PROSITE" id="PS00671">
    <property type="entry name" value="D_2_HYDROXYACID_DH_3"/>
    <property type="match status" value="1"/>
</dbReference>
<dbReference type="SUPFAM" id="SSF52283">
    <property type="entry name" value="Formate/glycerate dehydrogenase catalytic domain-like"/>
    <property type="match status" value="1"/>
</dbReference>
<reference evidence="5" key="1">
    <citation type="journal article" date="2019" name="Int. J. Syst. Evol. Microbiol.">
        <title>The Global Catalogue of Microorganisms (GCM) 10K type strain sequencing project: providing services to taxonomists for standard genome sequencing and annotation.</title>
        <authorList>
            <consortium name="The Broad Institute Genomics Platform"/>
            <consortium name="The Broad Institute Genome Sequencing Center for Infectious Disease"/>
            <person name="Wu L."/>
            <person name="Ma J."/>
        </authorList>
    </citation>
    <scope>NUCLEOTIDE SEQUENCE [LARGE SCALE GENOMIC DNA]</scope>
    <source>
        <strain evidence="5">JCM 18424</strain>
    </source>
</reference>
<sequence length="311" mass="35144">MAILCLSTVLPNFDQWIKNLHAIDPTFDLRTIDNPGDLADITTVLAWKPDDELFKKLPNLKFVQSTGMGIDHLVECPSIPKNALIARIIDHDMREQMAEYALYGALKAYRNIQYYNQYQTEAYWKMKRRLFKEDLTVGVLGLGELGAYVANALKDYGFNVIGWKNSASKPHSDISYYHGQDQLPEFLKQCDILVCLLPLTEDTRNILNKETLALLPEGAYLINPARGGHVNEQDLLNAIQSKHLSGALLDVFQTEPLPKEHPFWNEPTIEITPHVAAMTNPITASQQVAENFKLIRAGKLPNNLVDLNRGY</sequence>
<evidence type="ECO:0000313" key="5">
    <source>
        <dbReference type="Proteomes" id="UP001500631"/>
    </source>
</evidence>
<dbReference type="Proteomes" id="UP001500631">
    <property type="component" value="Unassembled WGS sequence"/>
</dbReference>
<dbReference type="InterPro" id="IPR006140">
    <property type="entry name" value="D-isomer_DH_NAD-bd"/>
</dbReference>
<protein>
    <submittedName>
        <fullName evidence="4">Glyoxylate/hydroxypyruvate reductase A</fullName>
    </submittedName>
</protein>
<dbReference type="RefSeq" id="WP_077926497.1">
    <property type="nucleotide sequence ID" value="NZ_BAABKE010000007.1"/>
</dbReference>
<dbReference type="PANTHER" id="PTHR43333:SF1">
    <property type="entry name" value="D-ISOMER SPECIFIC 2-HYDROXYACID DEHYDROGENASE NAD-BINDING DOMAIN-CONTAINING PROTEIN"/>
    <property type="match status" value="1"/>
</dbReference>
<dbReference type="Pfam" id="PF02826">
    <property type="entry name" value="2-Hacid_dh_C"/>
    <property type="match status" value="1"/>
</dbReference>
<dbReference type="SUPFAM" id="SSF51735">
    <property type="entry name" value="NAD(P)-binding Rossmann-fold domains"/>
    <property type="match status" value="1"/>
</dbReference>
<keyword evidence="2" id="KW-0520">NAD</keyword>
<proteinExistence type="predicted"/>
<dbReference type="EMBL" id="BAABKE010000007">
    <property type="protein sequence ID" value="GAA5102343.1"/>
    <property type="molecule type" value="Genomic_DNA"/>
</dbReference>
<dbReference type="Gene3D" id="3.40.50.720">
    <property type="entry name" value="NAD(P)-binding Rossmann-like Domain"/>
    <property type="match status" value="2"/>
</dbReference>
<dbReference type="CDD" id="cd12164">
    <property type="entry name" value="GDH_like_2"/>
    <property type="match status" value="1"/>
</dbReference>
<accession>A0ABP9MXB6</accession>
<evidence type="ECO:0000313" key="4">
    <source>
        <dbReference type="EMBL" id="GAA5102343.1"/>
    </source>
</evidence>
<comment type="caution">
    <text evidence="4">The sequence shown here is derived from an EMBL/GenBank/DDBJ whole genome shotgun (WGS) entry which is preliminary data.</text>
</comment>
<keyword evidence="5" id="KW-1185">Reference proteome</keyword>
<dbReference type="InterPro" id="IPR029753">
    <property type="entry name" value="D-isomer_DH_CS"/>
</dbReference>
<evidence type="ECO:0000259" key="3">
    <source>
        <dbReference type="Pfam" id="PF02826"/>
    </source>
</evidence>
<evidence type="ECO:0000256" key="1">
    <source>
        <dbReference type="ARBA" id="ARBA00023002"/>
    </source>
</evidence>
<gene>
    <name evidence="4" type="ORF">GCM10023338_19400</name>
</gene>
<dbReference type="PANTHER" id="PTHR43333">
    <property type="entry name" value="2-HACID_DH_C DOMAIN-CONTAINING PROTEIN"/>
    <property type="match status" value="1"/>
</dbReference>
<dbReference type="InterPro" id="IPR036291">
    <property type="entry name" value="NAD(P)-bd_dom_sf"/>
</dbReference>